<proteinExistence type="predicted"/>
<comment type="caution">
    <text evidence="1">The sequence shown here is derived from an EMBL/GenBank/DDBJ whole genome shotgun (WGS) entry which is preliminary data.</text>
</comment>
<dbReference type="AlphaFoldDB" id="A0AAW0RM96"/>
<gene>
    <name evidence="1" type="ORF">G3M48_007370</name>
</gene>
<reference evidence="1 2" key="1">
    <citation type="submission" date="2020-02" db="EMBL/GenBank/DDBJ databases">
        <title>Comparative genomics of the hypocrealean fungal genus Beauvera.</title>
        <authorList>
            <person name="Showalter D.N."/>
            <person name="Bushley K.E."/>
            <person name="Rehner S.A."/>
        </authorList>
    </citation>
    <scope>NUCLEOTIDE SEQUENCE [LARGE SCALE GENOMIC DNA]</scope>
    <source>
        <strain evidence="1 2">ARSEF4384</strain>
    </source>
</reference>
<dbReference type="Proteomes" id="UP001397290">
    <property type="component" value="Unassembled WGS sequence"/>
</dbReference>
<organism evidence="1 2">
    <name type="scientific">Beauveria asiatica</name>
    <dbReference type="NCBI Taxonomy" id="1069075"/>
    <lineage>
        <taxon>Eukaryota</taxon>
        <taxon>Fungi</taxon>
        <taxon>Dikarya</taxon>
        <taxon>Ascomycota</taxon>
        <taxon>Pezizomycotina</taxon>
        <taxon>Sordariomycetes</taxon>
        <taxon>Hypocreomycetidae</taxon>
        <taxon>Hypocreales</taxon>
        <taxon>Cordycipitaceae</taxon>
        <taxon>Beauveria</taxon>
    </lineage>
</organism>
<evidence type="ECO:0000313" key="1">
    <source>
        <dbReference type="EMBL" id="KAK8143347.1"/>
    </source>
</evidence>
<sequence>MPPAVTAILAELDEWDDVKEQRVADGQATRRVEELDPKNAANSWLQRVGWTRHLEGLQVEELQQFAKDPDEDEALLQHMTEQCHQALEEAYKTCRSYRIGGFMHAVLQEARSIMTELAMCGEGGIGESPAIAWNDVYDDNSNDSVGYSFIKDDRNTSWVVQGKGYIKRQLVRCNRQQKAWLRRVDAPGVGPAQGGQPARATEILTIQMEKTANGRTNFQQTDQVKIIHRFMPPEVGELWQVDVPMVLACIMGKAATFRPGQATVIAAIVTYFL</sequence>
<keyword evidence="2" id="KW-1185">Reference proteome</keyword>
<dbReference type="EMBL" id="JAAHCF010000525">
    <property type="protein sequence ID" value="KAK8143347.1"/>
    <property type="molecule type" value="Genomic_DNA"/>
</dbReference>
<protein>
    <submittedName>
        <fullName evidence="1">Uncharacterized protein</fullName>
    </submittedName>
</protein>
<accession>A0AAW0RM96</accession>
<evidence type="ECO:0000313" key="2">
    <source>
        <dbReference type="Proteomes" id="UP001397290"/>
    </source>
</evidence>
<name>A0AAW0RM96_9HYPO</name>